<dbReference type="RefSeq" id="WP_307408630.1">
    <property type="nucleotide sequence ID" value="NZ_JAUSTW010000004.1"/>
</dbReference>
<keyword evidence="3" id="KW-1185">Reference proteome</keyword>
<evidence type="ECO:0000313" key="2">
    <source>
        <dbReference type="EMBL" id="MDQ0199578.1"/>
    </source>
</evidence>
<dbReference type="EMBL" id="JAUSTW010000004">
    <property type="protein sequence ID" value="MDQ0199578.1"/>
    <property type="molecule type" value="Genomic_DNA"/>
</dbReference>
<dbReference type="SUPFAM" id="SSF50341">
    <property type="entry name" value="CheW-like"/>
    <property type="match status" value="1"/>
</dbReference>
<gene>
    <name evidence="2" type="ORF">J2S10_002760</name>
</gene>
<dbReference type="InterPro" id="IPR036061">
    <property type="entry name" value="CheW-like_dom_sf"/>
</dbReference>
<dbReference type="PANTHER" id="PTHR22617">
    <property type="entry name" value="CHEMOTAXIS SENSOR HISTIDINE KINASE-RELATED"/>
    <property type="match status" value="1"/>
</dbReference>
<comment type="caution">
    <text evidence="2">The sequence shown here is derived from an EMBL/GenBank/DDBJ whole genome shotgun (WGS) entry which is preliminary data.</text>
</comment>
<dbReference type="PANTHER" id="PTHR22617:SF23">
    <property type="entry name" value="CHEMOTAXIS PROTEIN CHEW"/>
    <property type="match status" value="1"/>
</dbReference>
<dbReference type="Gene3D" id="2.30.30.40">
    <property type="entry name" value="SH3 Domains"/>
    <property type="match status" value="1"/>
</dbReference>
<accession>A0ABT9XVJ4</accession>
<reference evidence="2 3" key="1">
    <citation type="submission" date="2023-07" db="EMBL/GenBank/DDBJ databases">
        <title>Genomic Encyclopedia of Type Strains, Phase IV (KMG-IV): sequencing the most valuable type-strain genomes for metagenomic binning, comparative biology and taxonomic classification.</title>
        <authorList>
            <person name="Goeker M."/>
        </authorList>
    </citation>
    <scope>NUCLEOTIDE SEQUENCE [LARGE SCALE GENOMIC DNA]</scope>
    <source>
        <strain evidence="2 3">DSM 27594</strain>
    </source>
</reference>
<evidence type="ECO:0000259" key="1">
    <source>
        <dbReference type="PROSITE" id="PS50851"/>
    </source>
</evidence>
<proteinExistence type="predicted"/>
<dbReference type="SMART" id="SM00260">
    <property type="entry name" value="CheW"/>
    <property type="match status" value="1"/>
</dbReference>
<dbReference type="PROSITE" id="PS50851">
    <property type="entry name" value="CHEW"/>
    <property type="match status" value="1"/>
</dbReference>
<evidence type="ECO:0000313" key="3">
    <source>
        <dbReference type="Proteomes" id="UP001224122"/>
    </source>
</evidence>
<dbReference type="InterPro" id="IPR039315">
    <property type="entry name" value="CheW"/>
</dbReference>
<dbReference type="InterPro" id="IPR002545">
    <property type="entry name" value="CheW-lke_dom"/>
</dbReference>
<dbReference type="Proteomes" id="UP001224122">
    <property type="component" value="Unassembled WGS sequence"/>
</dbReference>
<name>A0ABT9XVJ4_9BACI</name>
<dbReference type="Pfam" id="PF01584">
    <property type="entry name" value="CheW"/>
    <property type="match status" value="1"/>
</dbReference>
<organism evidence="2 3">
    <name type="scientific">Neobacillus ginsengisoli</name>
    <dbReference type="NCBI Taxonomy" id="904295"/>
    <lineage>
        <taxon>Bacteria</taxon>
        <taxon>Bacillati</taxon>
        <taxon>Bacillota</taxon>
        <taxon>Bacilli</taxon>
        <taxon>Bacillales</taxon>
        <taxon>Bacillaceae</taxon>
        <taxon>Neobacillus</taxon>
    </lineage>
</organism>
<dbReference type="Gene3D" id="2.40.50.180">
    <property type="entry name" value="CheA-289, Domain 4"/>
    <property type="match status" value="1"/>
</dbReference>
<sequence length="163" mass="18404">MDNLKFQDFKMLVFKVGREEYGIQISNVVSIERMNSISIYPNMPPHVLGVTSIRNIVMPVVDLRSALTGKLLPPTETTRLILVNVREREIGLVVDTATEVLDIAPDMIQHPNLLETKDVTFLQGISKIGDRLLILLDIEELLQDTTNLDALKDMIDSFKNEES</sequence>
<protein>
    <submittedName>
        <fullName evidence="2">Purine-binding chemotaxis protein CheW</fullName>
    </submittedName>
</protein>
<feature type="domain" description="CheW-like" evidence="1">
    <location>
        <begin position="8"/>
        <end position="147"/>
    </location>
</feature>